<dbReference type="AlphaFoldDB" id="A0AAD7JMV2"/>
<sequence length="192" mass="19969">MSTTTQPSASSNATETPSQTQPHTSSNAGTSTNTADIHGVHPSAVGANTQPDATKTQPESDAQTNKESAEGDHLDSQYPEQKHAGAVGFGPNYHQTPGFLDKVTGLKEEMKGKVTRNPDLAAKGHDRMTGELKKKELEADAAEDPFANPEEKQKEAEGGAAQDSTDIPSTKGNTATGTTPSATGNPATETKV</sequence>
<feature type="compositionally biased region" description="Basic and acidic residues" evidence="1">
    <location>
        <begin position="122"/>
        <end position="138"/>
    </location>
</feature>
<reference evidence="2" key="1">
    <citation type="submission" date="2023-03" db="EMBL/GenBank/DDBJ databases">
        <title>Massive genome expansion in bonnet fungi (Mycena s.s.) driven by repeated elements and novel gene families across ecological guilds.</title>
        <authorList>
            <consortium name="Lawrence Berkeley National Laboratory"/>
            <person name="Harder C.B."/>
            <person name="Miyauchi S."/>
            <person name="Viragh M."/>
            <person name="Kuo A."/>
            <person name="Thoen E."/>
            <person name="Andreopoulos B."/>
            <person name="Lu D."/>
            <person name="Skrede I."/>
            <person name="Drula E."/>
            <person name="Henrissat B."/>
            <person name="Morin E."/>
            <person name="Kohler A."/>
            <person name="Barry K."/>
            <person name="LaButti K."/>
            <person name="Morin E."/>
            <person name="Salamov A."/>
            <person name="Lipzen A."/>
            <person name="Mereny Z."/>
            <person name="Hegedus B."/>
            <person name="Baldrian P."/>
            <person name="Stursova M."/>
            <person name="Weitz H."/>
            <person name="Taylor A."/>
            <person name="Grigoriev I.V."/>
            <person name="Nagy L.G."/>
            <person name="Martin F."/>
            <person name="Kauserud H."/>
        </authorList>
    </citation>
    <scope>NUCLEOTIDE SEQUENCE</scope>
    <source>
        <strain evidence="2">CBHHK182m</strain>
    </source>
</reference>
<protein>
    <submittedName>
        <fullName evidence="2">Uncharacterized protein</fullName>
    </submittedName>
</protein>
<evidence type="ECO:0000256" key="1">
    <source>
        <dbReference type="SAM" id="MobiDB-lite"/>
    </source>
</evidence>
<name>A0AAD7JMV2_9AGAR</name>
<dbReference type="Proteomes" id="UP001215598">
    <property type="component" value="Unassembled WGS sequence"/>
</dbReference>
<feature type="compositionally biased region" description="Polar residues" evidence="1">
    <location>
        <begin position="46"/>
        <end position="66"/>
    </location>
</feature>
<organism evidence="2 3">
    <name type="scientific">Mycena metata</name>
    <dbReference type="NCBI Taxonomy" id="1033252"/>
    <lineage>
        <taxon>Eukaryota</taxon>
        <taxon>Fungi</taxon>
        <taxon>Dikarya</taxon>
        <taxon>Basidiomycota</taxon>
        <taxon>Agaricomycotina</taxon>
        <taxon>Agaricomycetes</taxon>
        <taxon>Agaricomycetidae</taxon>
        <taxon>Agaricales</taxon>
        <taxon>Marasmiineae</taxon>
        <taxon>Mycenaceae</taxon>
        <taxon>Mycena</taxon>
    </lineage>
</organism>
<gene>
    <name evidence="2" type="ORF">B0H16DRAFT_1519218</name>
</gene>
<feature type="compositionally biased region" description="Polar residues" evidence="1">
    <location>
        <begin position="1"/>
        <end position="23"/>
    </location>
</feature>
<evidence type="ECO:0000313" key="2">
    <source>
        <dbReference type="EMBL" id="KAJ7768273.1"/>
    </source>
</evidence>
<keyword evidence="3" id="KW-1185">Reference proteome</keyword>
<accession>A0AAD7JMV2</accession>
<feature type="compositionally biased region" description="Polar residues" evidence="1">
    <location>
        <begin position="163"/>
        <end position="192"/>
    </location>
</feature>
<feature type="compositionally biased region" description="Basic and acidic residues" evidence="1">
    <location>
        <begin position="67"/>
        <end position="83"/>
    </location>
</feature>
<evidence type="ECO:0000313" key="3">
    <source>
        <dbReference type="Proteomes" id="UP001215598"/>
    </source>
</evidence>
<comment type="caution">
    <text evidence="2">The sequence shown here is derived from an EMBL/GenBank/DDBJ whole genome shotgun (WGS) entry which is preliminary data.</text>
</comment>
<feature type="compositionally biased region" description="Low complexity" evidence="1">
    <location>
        <begin position="24"/>
        <end position="35"/>
    </location>
</feature>
<feature type="region of interest" description="Disordered" evidence="1">
    <location>
        <begin position="1"/>
        <end position="192"/>
    </location>
</feature>
<proteinExistence type="predicted"/>
<dbReference type="EMBL" id="JARKIB010000020">
    <property type="protein sequence ID" value="KAJ7768273.1"/>
    <property type="molecule type" value="Genomic_DNA"/>
</dbReference>